<organism evidence="6 7">
    <name type="scientific">Steinernema glaseri</name>
    <dbReference type="NCBI Taxonomy" id="37863"/>
    <lineage>
        <taxon>Eukaryota</taxon>
        <taxon>Metazoa</taxon>
        <taxon>Ecdysozoa</taxon>
        <taxon>Nematoda</taxon>
        <taxon>Chromadorea</taxon>
        <taxon>Rhabditida</taxon>
        <taxon>Tylenchina</taxon>
        <taxon>Panagrolaimomorpha</taxon>
        <taxon>Strongyloidoidea</taxon>
        <taxon>Steinernematidae</taxon>
        <taxon>Steinernema</taxon>
    </lineage>
</organism>
<evidence type="ECO:0000256" key="5">
    <source>
        <dbReference type="SAM" id="Phobius"/>
    </source>
</evidence>
<dbReference type="Pfam" id="PF01925">
    <property type="entry name" value="TauE"/>
    <property type="match status" value="1"/>
</dbReference>
<evidence type="ECO:0000256" key="4">
    <source>
        <dbReference type="ARBA" id="ARBA00023136"/>
    </source>
</evidence>
<evidence type="ECO:0000256" key="2">
    <source>
        <dbReference type="ARBA" id="ARBA00022692"/>
    </source>
</evidence>
<accession>A0A1I7ZF68</accession>
<keyword evidence="2 5" id="KW-0812">Transmembrane</keyword>
<feature type="transmembrane region" description="Helical" evidence="5">
    <location>
        <begin position="157"/>
        <end position="176"/>
    </location>
</feature>
<reference evidence="7" key="1">
    <citation type="submission" date="2016-11" db="UniProtKB">
        <authorList>
            <consortium name="WormBaseParasite"/>
        </authorList>
    </citation>
    <scope>IDENTIFICATION</scope>
</reference>
<feature type="transmembrane region" description="Helical" evidence="5">
    <location>
        <begin position="182"/>
        <end position="200"/>
    </location>
</feature>
<evidence type="ECO:0000313" key="6">
    <source>
        <dbReference type="Proteomes" id="UP000095287"/>
    </source>
</evidence>
<dbReference type="WBParaSite" id="L893_g25725.t1">
    <property type="protein sequence ID" value="L893_g25725.t1"/>
    <property type="gene ID" value="L893_g25725"/>
</dbReference>
<keyword evidence="4 5" id="KW-0472">Membrane</keyword>
<feature type="transmembrane region" description="Helical" evidence="5">
    <location>
        <begin position="293"/>
        <end position="309"/>
    </location>
</feature>
<feature type="transmembrane region" description="Helical" evidence="5">
    <location>
        <begin position="82"/>
        <end position="99"/>
    </location>
</feature>
<dbReference type="AlphaFoldDB" id="A0A1I7ZF68"/>
<dbReference type="InterPro" id="IPR002781">
    <property type="entry name" value="TM_pro_TauE-like"/>
</dbReference>
<dbReference type="PANTHER" id="PTHR31154">
    <property type="entry name" value="MEMBRANE TRANSPORTER PROTEIN"/>
    <property type="match status" value="1"/>
</dbReference>
<comment type="subcellular location">
    <subcellularLocation>
        <location evidence="1">Membrane</location>
        <topology evidence="1">Multi-pass membrane protein</topology>
    </subcellularLocation>
</comment>
<keyword evidence="6" id="KW-1185">Reference proteome</keyword>
<feature type="transmembrane region" description="Helical" evidence="5">
    <location>
        <begin position="321"/>
        <end position="339"/>
    </location>
</feature>
<dbReference type="GO" id="GO:0016020">
    <property type="term" value="C:membrane"/>
    <property type="evidence" value="ECO:0007669"/>
    <property type="project" value="UniProtKB-SubCell"/>
</dbReference>
<dbReference type="Proteomes" id="UP000095287">
    <property type="component" value="Unplaced"/>
</dbReference>
<feature type="transmembrane region" description="Helical" evidence="5">
    <location>
        <begin position="371"/>
        <end position="390"/>
    </location>
</feature>
<dbReference type="PANTHER" id="PTHR31154:SF4">
    <property type="entry name" value="MEMBRANE TRANSPORTER PROTEIN"/>
    <property type="match status" value="1"/>
</dbReference>
<feature type="transmembrane region" description="Helical" evidence="5">
    <location>
        <begin position="248"/>
        <end position="281"/>
    </location>
</feature>
<evidence type="ECO:0000256" key="3">
    <source>
        <dbReference type="ARBA" id="ARBA00022989"/>
    </source>
</evidence>
<feature type="transmembrane region" description="Helical" evidence="5">
    <location>
        <begin position="346"/>
        <end position="365"/>
    </location>
</feature>
<evidence type="ECO:0000313" key="7">
    <source>
        <dbReference type="WBParaSite" id="L893_g25725.t1"/>
    </source>
</evidence>
<name>A0A1I7ZF68_9BILA</name>
<evidence type="ECO:0000256" key="1">
    <source>
        <dbReference type="ARBA" id="ARBA00004141"/>
    </source>
</evidence>
<keyword evidence="3 5" id="KW-1133">Transmembrane helix</keyword>
<protein>
    <submittedName>
        <fullName evidence="7">Membrane transporter protein</fullName>
    </submittedName>
</protein>
<sequence>MLVAELDTAMSHLQMPIQAETPHVNEEALGKNAAKGRRSVREFFRKYFLEGQTLEESVKEQRENIPADAAFDEIVLIKYRKFIAFLVPFLVAQSIWWLTAWKMDFFSLYPTHWHMPVTMILGATVAGMTSEGGGAVAFPVMTFILHIDPTTARDFSLMIQSVAMTLSLFVIVFMQIQIEWRAIILATVGAIPGVIIGFTTIDPMFTGPQKKMMFVSCWCAFAISLWILNTQKKRTTYPKIPDFSLWKALVLIATGFAGGILDSMAGSGVDICTFSVVTLLFRLSEKTATPTTVVLMGLNSMIAFYWRAVMMGDIAQLAWDYLKVTVPVSVTFAPFGSFLGSHFHRLVLAAAIYVLEAAALVGFLFTKPSGSLLLAGALIIIGGFVFFSLLSKLGEWLMESIEAKERNMEMKGNRA</sequence>
<feature type="transmembrane region" description="Helical" evidence="5">
    <location>
        <begin position="212"/>
        <end position="228"/>
    </location>
</feature>
<proteinExistence type="predicted"/>